<dbReference type="EMBL" id="HBGV01008591">
    <property type="protein sequence ID" value="CAD9489436.1"/>
    <property type="molecule type" value="Transcribed_RNA"/>
</dbReference>
<evidence type="ECO:0000256" key="4">
    <source>
        <dbReference type="ARBA" id="ARBA00022729"/>
    </source>
</evidence>
<dbReference type="GO" id="GO:0005737">
    <property type="term" value="C:cytoplasm"/>
    <property type="evidence" value="ECO:0007669"/>
    <property type="project" value="UniProtKB-ARBA"/>
</dbReference>
<gene>
    <name evidence="8" type="ORF">HTAM1171_LOCUS5311</name>
</gene>
<feature type="signal peptide" evidence="7">
    <location>
        <begin position="1"/>
        <end position="32"/>
    </location>
</feature>
<comment type="similarity">
    <text evidence="2 7">Belongs to the nonaspanin (TM9SF) (TC 9.A.2) family.</text>
</comment>
<evidence type="ECO:0000256" key="3">
    <source>
        <dbReference type="ARBA" id="ARBA00022692"/>
    </source>
</evidence>
<evidence type="ECO:0000256" key="5">
    <source>
        <dbReference type="ARBA" id="ARBA00022989"/>
    </source>
</evidence>
<feature type="transmembrane region" description="Helical" evidence="7">
    <location>
        <begin position="679"/>
        <end position="698"/>
    </location>
</feature>
<dbReference type="PANTHER" id="PTHR10766">
    <property type="entry name" value="TRANSMEMBRANE 9 SUPERFAMILY PROTEIN"/>
    <property type="match status" value="1"/>
</dbReference>
<organism evidence="8">
    <name type="scientific">Helicotheca tamesis</name>
    <dbReference type="NCBI Taxonomy" id="374047"/>
    <lineage>
        <taxon>Eukaryota</taxon>
        <taxon>Sar</taxon>
        <taxon>Stramenopiles</taxon>
        <taxon>Ochrophyta</taxon>
        <taxon>Bacillariophyta</taxon>
        <taxon>Mediophyceae</taxon>
        <taxon>Lithodesmiophycidae</taxon>
        <taxon>Lithodesmiales</taxon>
        <taxon>Lithodesmiaceae</taxon>
        <taxon>Helicotheca</taxon>
    </lineage>
</organism>
<feature type="transmembrane region" description="Helical" evidence="7">
    <location>
        <begin position="639"/>
        <end position="667"/>
    </location>
</feature>
<dbReference type="InterPro" id="IPR004240">
    <property type="entry name" value="EMP70"/>
</dbReference>
<accession>A0A7S2HFU1</accession>
<dbReference type="GO" id="GO:0016020">
    <property type="term" value="C:membrane"/>
    <property type="evidence" value="ECO:0007669"/>
    <property type="project" value="UniProtKB-SubCell"/>
</dbReference>
<dbReference type="AlphaFoldDB" id="A0A7S2HFU1"/>
<dbReference type="GO" id="GO:0072657">
    <property type="term" value="P:protein localization to membrane"/>
    <property type="evidence" value="ECO:0007669"/>
    <property type="project" value="TreeGrafter"/>
</dbReference>
<keyword evidence="4 7" id="KW-0732">Signal</keyword>
<proteinExistence type="inferred from homology"/>
<protein>
    <recommendedName>
        <fullName evidence="7">Transmembrane 9 superfamily member</fullName>
    </recommendedName>
</protein>
<comment type="subcellular location">
    <subcellularLocation>
        <location evidence="1">Membrane</location>
        <topology evidence="1">Multi-pass membrane protein</topology>
    </subcellularLocation>
</comment>
<feature type="transmembrane region" description="Helical" evidence="7">
    <location>
        <begin position="383"/>
        <end position="407"/>
    </location>
</feature>
<keyword evidence="5 7" id="KW-1133">Transmembrane helix</keyword>
<feature type="transmembrane region" description="Helical" evidence="7">
    <location>
        <begin position="449"/>
        <end position="477"/>
    </location>
</feature>
<evidence type="ECO:0000256" key="2">
    <source>
        <dbReference type="ARBA" id="ARBA00005227"/>
    </source>
</evidence>
<keyword evidence="3 7" id="KW-0812">Transmembrane</keyword>
<dbReference type="Pfam" id="PF02990">
    <property type="entry name" value="EMP70"/>
    <property type="match status" value="1"/>
</dbReference>
<feature type="transmembrane region" description="Helical" evidence="7">
    <location>
        <begin position="553"/>
        <end position="579"/>
    </location>
</feature>
<feature type="transmembrane region" description="Helical" evidence="7">
    <location>
        <begin position="710"/>
        <end position="738"/>
    </location>
</feature>
<keyword evidence="6 7" id="KW-0472">Membrane</keyword>
<sequence>MTGPPLKRPAKGVLSLCLLLSLALSGLHQCAGKVENEKAAAVSEELKKAMQMKRLAEKRPLRLRTERKQAEAEAKEKYKQLKQMGVDSVSNTKESQAVRAYEMRKKKKKWFLKKKEKSLSHVLFPGVHPVEYSSGDAIPMFAELVESPKTQLPYQYYSKLLPFCEKPEKSLSKAAMKLRSLGAKLQGVKPELAPYAITANTNVPCTVICAATVKKKERHLRRMHALIDKKYRVHLTFDGLPALVKNTELNYAVRGYPIGFTTPVPNSKGTPDYFIYNHLHFTISYHEDPDEFEGIRIVGFDVHPVSIQHEHESRTDDRGELVVTTCGRGVSPENDPHTFMPLPKDEKDIDSILYSYQVTWENSDVAWSDRWDVYLLGSPDDEFLILSMMNSIMMTLFLSAIVVIIMIRTLRKDIALYNEIDLGEDDGQEEAGWKLVHGDVFRPPSTSPLLLSVAVGTGAQIGTAGALTMLLALLKIINPMDKGAMLTAIIFLYVLSGSVAGFVSSRIYKFCDAKAWKRNTVVTAIAFPSFLTSVFLILNIILAFAGAATSVSLLTIICIFLLWICVSMPLAFVGSYLGFRENKIEVPTKTNQIARFVPEQNSAGRDIMAYLVCGALPFLTVIVEFAYIMGAIWLHHYFYTMGILFISMASVTITCIMVNVVMCYIQLCAEDHRWWWKSFLNGSAAGFYVFIYACWFFSTRLNLVGVLPVIVYFTYMIMISTGFALFCGSVSFLSCFWFTKRIYNAIKVD</sequence>
<evidence type="ECO:0000256" key="7">
    <source>
        <dbReference type="RuleBase" id="RU363079"/>
    </source>
</evidence>
<evidence type="ECO:0000313" key="8">
    <source>
        <dbReference type="EMBL" id="CAD9489436.1"/>
    </source>
</evidence>
<feature type="transmembrane region" description="Helical" evidence="7">
    <location>
        <begin position="483"/>
        <end position="503"/>
    </location>
</feature>
<feature type="chain" id="PRO_5031610337" description="Transmembrane 9 superfamily member" evidence="7">
    <location>
        <begin position="33"/>
        <end position="749"/>
    </location>
</feature>
<evidence type="ECO:0000256" key="6">
    <source>
        <dbReference type="ARBA" id="ARBA00023136"/>
    </source>
</evidence>
<feature type="transmembrane region" description="Helical" evidence="7">
    <location>
        <begin position="607"/>
        <end position="633"/>
    </location>
</feature>
<evidence type="ECO:0000256" key="1">
    <source>
        <dbReference type="ARBA" id="ARBA00004141"/>
    </source>
</evidence>
<name>A0A7S2HFU1_9STRA</name>
<dbReference type="PANTHER" id="PTHR10766:SF111">
    <property type="entry name" value="TRANSMEMBRANE 9 SUPERFAMILY MEMBER 2"/>
    <property type="match status" value="1"/>
</dbReference>
<feature type="transmembrane region" description="Helical" evidence="7">
    <location>
        <begin position="524"/>
        <end position="547"/>
    </location>
</feature>
<reference evidence="8" key="1">
    <citation type="submission" date="2021-01" db="EMBL/GenBank/DDBJ databases">
        <authorList>
            <person name="Corre E."/>
            <person name="Pelletier E."/>
            <person name="Niang G."/>
            <person name="Scheremetjew M."/>
            <person name="Finn R."/>
            <person name="Kale V."/>
            <person name="Holt S."/>
            <person name="Cochrane G."/>
            <person name="Meng A."/>
            <person name="Brown T."/>
            <person name="Cohen L."/>
        </authorList>
    </citation>
    <scope>NUCLEOTIDE SEQUENCE</scope>
    <source>
        <strain evidence="8">CCMP826</strain>
    </source>
</reference>